<evidence type="ECO:0000313" key="19">
    <source>
        <dbReference type="Proteomes" id="UP000509579"/>
    </source>
</evidence>
<feature type="transmembrane region" description="Helical" evidence="16">
    <location>
        <begin position="36"/>
        <end position="56"/>
    </location>
</feature>
<comment type="function">
    <text evidence="1 15">The transhydrogenation between NADH and NADP is coupled to respiration and ATP hydrolysis and functions as a proton pump across the membrane.</text>
</comment>
<dbReference type="FunFam" id="3.40.50.1220:FF:000002">
    <property type="entry name" value="NAD(P) transhydrogenase subunit beta"/>
    <property type="match status" value="1"/>
</dbReference>
<keyword evidence="10 15" id="KW-1278">Translocase</keyword>
<dbReference type="RefSeq" id="WP_175503451.1">
    <property type="nucleotide sequence ID" value="NZ_CP054840.1"/>
</dbReference>
<feature type="transmembrane region" description="Helical" evidence="16">
    <location>
        <begin position="272"/>
        <end position="292"/>
    </location>
</feature>
<evidence type="ECO:0000256" key="3">
    <source>
        <dbReference type="ARBA" id="ARBA00007919"/>
    </source>
</evidence>
<evidence type="ECO:0000256" key="1">
    <source>
        <dbReference type="ARBA" id="ARBA00003943"/>
    </source>
</evidence>
<name>A0A6N1WZR7_9BURK</name>
<evidence type="ECO:0000256" key="4">
    <source>
        <dbReference type="ARBA" id="ARBA00012943"/>
    </source>
</evidence>
<dbReference type="EC" id="7.1.1.1" evidence="4 15"/>
<reference evidence="18 19" key="1">
    <citation type="submission" date="2020-06" db="EMBL/GenBank/DDBJ databases">
        <title>Acidovorax antarctica sp. nov., isolated from Corinth ice sheet soil, Antarctic Fields Peninsula.</title>
        <authorList>
            <person name="Xu Q."/>
            <person name="Peng F."/>
        </authorList>
    </citation>
    <scope>NUCLEOTIDE SEQUENCE [LARGE SCALE GENOMIC DNA]</scope>
    <source>
        <strain evidence="18 19">16-35-5</strain>
    </source>
</reference>
<dbReference type="SUPFAM" id="SSF52467">
    <property type="entry name" value="DHS-like NAD/FAD-binding domain"/>
    <property type="match status" value="1"/>
</dbReference>
<organism evidence="18 19">
    <name type="scientific">Comamonas antarctica</name>
    <dbReference type="NCBI Taxonomy" id="2743470"/>
    <lineage>
        <taxon>Bacteria</taxon>
        <taxon>Pseudomonadati</taxon>
        <taxon>Pseudomonadota</taxon>
        <taxon>Betaproteobacteria</taxon>
        <taxon>Burkholderiales</taxon>
        <taxon>Comamonadaceae</taxon>
        <taxon>Comamonas</taxon>
    </lineage>
</organism>
<evidence type="ECO:0000256" key="6">
    <source>
        <dbReference type="ARBA" id="ARBA00022475"/>
    </source>
</evidence>
<dbReference type="InterPro" id="IPR012136">
    <property type="entry name" value="NADH_DH_b"/>
</dbReference>
<evidence type="ECO:0000256" key="10">
    <source>
        <dbReference type="ARBA" id="ARBA00022967"/>
    </source>
</evidence>
<evidence type="ECO:0000256" key="15">
    <source>
        <dbReference type="PIRNR" id="PIRNR000204"/>
    </source>
</evidence>
<dbReference type="PIRSF" id="PIRSF000204">
    <property type="entry name" value="PNTB"/>
    <property type="match status" value="1"/>
</dbReference>
<dbReference type="Pfam" id="PF02233">
    <property type="entry name" value="PNTB"/>
    <property type="match status" value="1"/>
</dbReference>
<keyword evidence="19" id="KW-1185">Reference proteome</keyword>
<protein>
    <recommendedName>
        <fullName evidence="5 15">NAD(P) transhydrogenase subunit beta</fullName>
        <ecNumber evidence="4 15">7.1.1.1</ecNumber>
    </recommendedName>
    <alternativeName>
        <fullName evidence="15">Nicotinamide nucleotide transhydrogenase subunit beta</fullName>
    </alternativeName>
</protein>
<dbReference type="AlphaFoldDB" id="A0A6N1WZR7"/>
<comment type="catalytic activity">
    <reaction evidence="14 15">
        <text>NAD(+) + NADPH + H(+)(in) = NADH + NADP(+) + H(+)(out)</text>
        <dbReference type="Rhea" id="RHEA:47992"/>
        <dbReference type="ChEBI" id="CHEBI:15378"/>
        <dbReference type="ChEBI" id="CHEBI:57540"/>
        <dbReference type="ChEBI" id="CHEBI:57783"/>
        <dbReference type="ChEBI" id="CHEBI:57945"/>
        <dbReference type="ChEBI" id="CHEBI:58349"/>
        <dbReference type="EC" id="7.1.1.1"/>
    </reaction>
</comment>
<feature type="transmembrane region" description="Helical" evidence="16">
    <location>
        <begin position="198"/>
        <end position="216"/>
    </location>
</feature>
<dbReference type="GO" id="GO:0050661">
    <property type="term" value="F:NADP binding"/>
    <property type="evidence" value="ECO:0007669"/>
    <property type="project" value="InterPro"/>
</dbReference>
<keyword evidence="13 15" id="KW-0472">Membrane</keyword>
<dbReference type="GO" id="GO:0005886">
    <property type="term" value="C:plasma membrane"/>
    <property type="evidence" value="ECO:0007669"/>
    <property type="project" value="UniProtKB-SubCell"/>
</dbReference>
<dbReference type="Gene3D" id="3.40.50.1220">
    <property type="entry name" value="TPP-binding domain"/>
    <property type="match status" value="1"/>
</dbReference>
<evidence type="ECO:0000256" key="12">
    <source>
        <dbReference type="ARBA" id="ARBA00023027"/>
    </source>
</evidence>
<dbReference type="PANTHER" id="PTHR44758:SF1">
    <property type="entry name" value="NAD(P) TRANSHYDROGENASE SUBUNIT BETA"/>
    <property type="match status" value="1"/>
</dbReference>
<keyword evidence="12 15" id="KW-0520">NAD</keyword>
<comment type="similarity">
    <text evidence="3 15">Belongs to the PNT beta subunit family.</text>
</comment>
<dbReference type="InterPro" id="IPR029035">
    <property type="entry name" value="DHS-like_NAD/FAD-binding_dom"/>
</dbReference>
<accession>A0A6N1WZR7</accession>
<evidence type="ECO:0000256" key="11">
    <source>
        <dbReference type="ARBA" id="ARBA00022989"/>
    </source>
</evidence>
<dbReference type="GO" id="GO:0008750">
    <property type="term" value="F:proton-translocating NAD(P)+ transhydrogenase activity"/>
    <property type="evidence" value="ECO:0007669"/>
    <property type="project" value="UniProtKB-EC"/>
</dbReference>
<evidence type="ECO:0000259" key="17">
    <source>
        <dbReference type="Pfam" id="PF02233"/>
    </source>
</evidence>
<dbReference type="PANTHER" id="PTHR44758">
    <property type="entry name" value="NAD(P) TRANSHYDROGENASE SUBUNIT BETA"/>
    <property type="match status" value="1"/>
</dbReference>
<dbReference type="EMBL" id="CP054840">
    <property type="protein sequence ID" value="QKV52571.1"/>
    <property type="molecule type" value="Genomic_DNA"/>
</dbReference>
<evidence type="ECO:0000256" key="8">
    <source>
        <dbReference type="ARBA" id="ARBA00022692"/>
    </source>
</evidence>
<evidence type="ECO:0000256" key="5">
    <source>
        <dbReference type="ARBA" id="ARBA00014581"/>
    </source>
</evidence>
<evidence type="ECO:0000256" key="14">
    <source>
        <dbReference type="ARBA" id="ARBA00048202"/>
    </source>
</evidence>
<feature type="transmembrane region" description="Helical" evidence="16">
    <location>
        <begin position="62"/>
        <end position="80"/>
    </location>
</feature>
<keyword evidence="9 15" id="KW-0521">NADP</keyword>
<evidence type="ECO:0000256" key="9">
    <source>
        <dbReference type="ARBA" id="ARBA00022857"/>
    </source>
</evidence>
<comment type="subcellular location">
    <subcellularLocation>
        <location evidence="2">Cell inner membrane</location>
        <topology evidence="2">Multi-pass membrane protein</topology>
    </subcellularLocation>
</comment>
<feature type="transmembrane region" description="Helical" evidence="16">
    <location>
        <begin position="222"/>
        <end position="241"/>
    </location>
</feature>
<sequence length="495" mass="51535">MSMNVVTLLYLVASVCFIQALKGLSHPTTSIRGNLFGMTGMLIAVLTTAALIVQLAGGAVLGLGWVLLGLLVGGTAGTLMAQRVEMTRMPELVAFMHSMIGLAAVFIAVAAVAEPWAFGITAAPVAAVVGARTPGGAVLLEGMVMPAIPYGNRLELFLGAAIGAITFSGSVIAFGKLSGKYKFRLFQGAPVQFAGQHWLNLALGLLTVGLGLMFVATESWTAFFAMLALAFAMGVLIIIPIGGADMPVVVSMLNSYSGWAAAGIGFSLNNSMLIIAGSLVGSSGGILSYIMCKAMNRSFFNVLLGGFGGAVASGEGGAKEQRPVKSGSADDAAFVLSNAETVVIVPGYGLAVARAQHAVKELAQKLTDKGITVKYAIHPVAGRMPGHMNVLLAEAEVPYDQVFEMDEINSEFGQTDVAIILGANDVVNPAAQTKGSPIYGMPILEAYKAKTVIVNKRSMASGYAGLDNELFYMDKTMMVFGDAKKVVEDMVKAIE</sequence>
<evidence type="ECO:0000256" key="16">
    <source>
        <dbReference type="SAM" id="Phobius"/>
    </source>
</evidence>
<keyword evidence="11 16" id="KW-1133">Transmembrane helix</keyword>
<proteinExistence type="inferred from homology"/>
<feature type="transmembrane region" description="Helical" evidence="16">
    <location>
        <begin position="6"/>
        <end position="24"/>
    </location>
</feature>
<feature type="transmembrane region" description="Helical" evidence="16">
    <location>
        <begin position="156"/>
        <end position="177"/>
    </location>
</feature>
<dbReference type="KEGG" id="aant:HUK68_06405"/>
<dbReference type="Proteomes" id="UP000509579">
    <property type="component" value="Chromosome"/>
</dbReference>
<feature type="domain" description="NADP transhydrogenase beta-like" evidence="17">
    <location>
        <begin position="7"/>
        <end position="492"/>
    </location>
</feature>
<dbReference type="InterPro" id="IPR034300">
    <property type="entry name" value="PNTB-like"/>
</dbReference>
<evidence type="ECO:0000256" key="2">
    <source>
        <dbReference type="ARBA" id="ARBA00004429"/>
    </source>
</evidence>
<evidence type="ECO:0000256" key="7">
    <source>
        <dbReference type="ARBA" id="ARBA00022519"/>
    </source>
</evidence>
<evidence type="ECO:0000313" key="18">
    <source>
        <dbReference type="EMBL" id="QKV52571.1"/>
    </source>
</evidence>
<keyword evidence="8 16" id="KW-0812">Transmembrane</keyword>
<feature type="transmembrane region" description="Helical" evidence="16">
    <location>
        <begin position="92"/>
        <end position="113"/>
    </location>
</feature>
<gene>
    <name evidence="18" type="ORF">HUK68_06405</name>
</gene>
<keyword evidence="6 15" id="KW-1003">Cell membrane</keyword>
<evidence type="ECO:0000256" key="13">
    <source>
        <dbReference type="ARBA" id="ARBA00023136"/>
    </source>
</evidence>
<keyword evidence="7 15" id="KW-0997">Cell inner membrane</keyword>